<feature type="chain" id="PRO_5035599200" description="Polypeptide N-acetylgalactosaminyltransferase" evidence="17">
    <location>
        <begin position="17"/>
        <end position="586"/>
    </location>
</feature>
<evidence type="ECO:0000313" key="19">
    <source>
        <dbReference type="EMBL" id="CAF0892300.1"/>
    </source>
</evidence>
<dbReference type="Pfam" id="PF00652">
    <property type="entry name" value="Ricin_B_lectin"/>
    <property type="match status" value="1"/>
</dbReference>
<dbReference type="SUPFAM" id="SSF53448">
    <property type="entry name" value="Nucleotide-diphospho-sugar transferases"/>
    <property type="match status" value="1"/>
</dbReference>
<evidence type="ECO:0000256" key="15">
    <source>
        <dbReference type="ARBA" id="ARBA00023211"/>
    </source>
</evidence>
<evidence type="ECO:0000256" key="3">
    <source>
        <dbReference type="ARBA" id="ARBA00004922"/>
    </source>
</evidence>
<dbReference type="PROSITE" id="PS50231">
    <property type="entry name" value="RICIN_B_LECTIN"/>
    <property type="match status" value="1"/>
</dbReference>
<feature type="signal peptide" evidence="17">
    <location>
        <begin position="1"/>
        <end position="16"/>
    </location>
</feature>
<evidence type="ECO:0000256" key="12">
    <source>
        <dbReference type="ARBA" id="ARBA00023034"/>
    </source>
</evidence>
<evidence type="ECO:0000256" key="2">
    <source>
        <dbReference type="ARBA" id="ARBA00004323"/>
    </source>
</evidence>
<dbReference type="UniPathway" id="UPA00378"/>
<dbReference type="AlphaFoldDB" id="A0A813Z2B1"/>
<evidence type="ECO:0000256" key="9">
    <source>
        <dbReference type="ARBA" id="ARBA00022734"/>
    </source>
</evidence>
<dbReference type="Proteomes" id="UP000663868">
    <property type="component" value="Unassembled WGS sequence"/>
</dbReference>
<evidence type="ECO:0000256" key="13">
    <source>
        <dbReference type="ARBA" id="ARBA00023136"/>
    </source>
</evidence>
<feature type="domain" description="Ricin B lectin" evidence="18">
    <location>
        <begin position="463"/>
        <end position="582"/>
    </location>
</feature>
<evidence type="ECO:0000256" key="17">
    <source>
        <dbReference type="SAM" id="SignalP"/>
    </source>
</evidence>
<dbReference type="InterPro" id="IPR000772">
    <property type="entry name" value="Ricin_B_lectin"/>
</dbReference>
<dbReference type="GO" id="GO:0006493">
    <property type="term" value="P:protein O-linked glycosylation"/>
    <property type="evidence" value="ECO:0007669"/>
    <property type="project" value="TreeGrafter"/>
</dbReference>
<dbReference type="EC" id="2.4.1.-" evidence="16"/>
<evidence type="ECO:0000313" key="20">
    <source>
        <dbReference type="EMBL" id="CAF3778255.1"/>
    </source>
</evidence>
<dbReference type="Gene3D" id="2.80.10.50">
    <property type="match status" value="1"/>
</dbReference>
<dbReference type="GO" id="GO:0004653">
    <property type="term" value="F:polypeptide N-acetylgalactosaminyltransferase activity"/>
    <property type="evidence" value="ECO:0007669"/>
    <property type="project" value="TreeGrafter"/>
</dbReference>
<keyword evidence="17" id="KW-0732">Signal</keyword>
<reference evidence="19" key="1">
    <citation type="submission" date="2021-02" db="EMBL/GenBank/DDBJ databases">
        <authorList>
            <person name="Nowell W R."/>
        </authorList>
    </citation>
    <scope>NUCLEOTIDE SEQUENCE</scope>
</reference>
<dbReference type="CDD" id="cd23437">
    <property type="entry name" value="beta-trefoil_Ricin_GALNT7"/>
    <property type="match status" value="1"/>
</dbReference>
<dbReference type="SMART" id="SM00458">
    <property type="entry name" value="RICIN"/>
    <property type="match status" value="1"/>
</dbReference>
<evidence type="ECO:0000313" key="21">
    <source>
        <dbReference type="Proteomes" id="UP000663860"/>
    </source>
</evidence>
<keyword evidence="14 16" id="KW-1015">Disulfide bond</keyword>
<gene>
    <name evidence="19" type="ORF">IZO911_LOCUS11789</name>
    <name evidence="20" type="ORF">KXQ929_LOCUS15772</name>
</gene>
<evidence type="ECO:0000256" key="8">
    <source>
        <dbReference type="ARBA" id="ARBA00022723"/>
    </source>
</evidence>
<keyword evidence="9 16" id="KW-0430">Lectin</keyword>
<keyword evidence="8" id="KW-0479">Metal-binding</keyword>
<evidence type="ECO:0000256" key="6">
    <source>
        <dbReference type="ARBA" id="ARBA00022679"/>
    </source>
</evidence>
<keyword evidence="11" id="KW-1133">Transmembrane helix</keyword>
<comment type="similarity">
    <text evidence="4 16">Belongs to the glycosyltransferase 2 family. GalNAc-T subfamily.</text>
</comment>
<comment type="subcellular location">
    <subcellularLocation>
        <location evidence="2 16">Golgi apparatus membrane</location>
        <topology evidence="2 16">Single-pass type II membrane protein</topology>
    </subcellularLocation>
</comment>
<comment type="caution">
    <text evidence="19">The sequence shown here is derived from an EMBL/GenBank/DDBJ whole genome shotgun (WGS) entry which is preliminary data.</text>
</comment>
<dbReference type="InterPro" id="IPR029044">
    <property type="entry name" value="Nucleotide-diphossugar_trans"/>
</dbReference>
<name>A0A813Z2B1_9BILA</name>
<comment type="pathway">
    <text evidence="3 16">Protein modification; protein glycosylation.</text>
</comment>
<dbReference type="InterPro" id="IPR001173">
    <property type="entry name" value="Glyco_trans_2-like"/>
</dbReference>
<dbReference type="EMBL" id="CAJNOE010000089">
    <property type="protein sequence ID" value="CAF0892300.1"/>
    <property type="molecule type" value="Genomic_DNA"/>
</dbReference>
<keyword evidence="15 16" id="KW-0464">Manganese</keyword>
<evidence type="ECO:0000256" key="1">
    <source>
        <dbReference type="ARBA" id="ARBA00001936"/>
    </source>
</evidence>
<dbReference type="GO" id="GO:0030246">
    <property type="term" value="F:carbohydrate binding"/>
    <property type="evidence" value="ECO:0007669"/>
    <property type="project" value="UniProtKB-KW"/>
</dbReference>
<protein>
    <recommendedName>
        <fullName evidence="16">Polypeptide N-acetylgalactosaminyltransferase</fullName>
        <ecNumber evidence="16">2.4.1.-</ecNumber>
    </recommendedName>
    <alternativeName>
        <fullName evidence="16">Protein-UDP acetylgalactosaminyltransferase</fullName>
    </alternativeName>
</protein>
<evidence type="ECO:0000256" key="16">
    <source>
        <dbReference type="RuleBase" id="RU361242"/>
    </source>
</evidence>
<dbReference type="PANTHER" id="PTHR11675:SF68">
    <property type="entry name" value="N-ACETYLGALACTOSAMINYLTRANSFERASE 7"/>
    <property type="match status" value="1"/>
</dbReference>
<evidence type="ECO:0000256" key="5">
    <source>
        <dbReference type="ARBA" id="ARBA00022676"/>
    </source>
</evidence>
<dbReference type="FunFam" id="3.90.550.10:FF:000021">
    <property type="entry name" value="Polypeptide N-acetylgalactosaminyltransferase"/>
    <property type="match status" value="1"/>
</dbReference>
<organism evidence="19 21">
    <name type="scientific">Adineta steineri</name>
    <dbReference type="NCBI Taxonomy" id="433720"/>
    <lineage>
        <taxon>Eukaryota</taxon>
        <taxon>Metazoa</taxon>
        <taxon>Spiralia</taxon>
        <taxon>Gnathifera</taxon>
        <taxon>Rotifera</taxon>
        <taxon>Eurotatoria</taxon>
        <taxon>Bdelloidea</taxon>
        <taxon>Adinetida</taxon>
        <taxon>Adinetidae</taxon>
        <taxon>Adineta</taxon>
    </lineage>
</organism>
<proteinExistence type="inferred from homology"/>
<dbReference type="PANTHER" id="PTHR11675">
    <property type="entry name" value="N-ACETYLGALACTOSAMINYLTRANSFERASE"/>
    <property type="match status" value="1"/>
</dbReference>
<dbReference type="InterPro" id="IPR045885">
    <property type="entry name" value="GalNAc-T"/>
</dbReference>
<keyword evidence="10" id="KW-0735">Signal-anchor</keyword>
<dbReference type="GO" id="GO:0046872">
    <property type="term" value="F:metal ion binding"/>
    <property type="evidence" value="ECO:0007669"/>
    <property type="project" value="UniProtKB-KW"/>
</dbReference>
<dbReference type="Proteomes" id="UP000663860">
    <property type="component" value="Unassembled WGS sequence"/>
</dbReference>
<evidence type="ECO:0000256" key="14">
    <source>
        <dbReference type="ARBA" id="ARBA00023157"/>
    </source>
</evidence>
<dbReference type="InterPro" id="IPR035992">
    <property type="entry name" value="Ricin_B-like_lectins"/>
</dbReference>
<dbReference type="CDD" id="cd02510">
    <property type="entry name" value="pp-GalNAc-T"/>
    <property type="match status" value="1"/>
</dbReference>
<evidence type="ECO:0000256" key="10">
    <source>
        <dbReference type="ARBA" id="ARBA00022968"/>
    </source>
</evidence>
<evidence type="ECO:0000256" key="4">
    <source>
        <dbReference type="ARBA" id="ARBA00005680"/>
    </source>
</evidence>
<keyword evidence="5 16" id="KW-0328">Glycosyltransferase</keyword>
<comment type="cofactor">
    <cofactor evidence="1 16">
        <name>Mn(2+)</name>
        <dbReference type="ChEBI" id="CHEBI:29035"/>
    </cofactor>
</comment>
<accession>A0A813Z2B1</accession>
<keyword evidence="7" id="KW-0812">Transmembrane</keyword>
<sequence length="586" mass="67212">MIYILFVLYSLHLFNSDNHEITTTTSPPSHIKKKEAENKELKQVDIPNVKIDLSNLQPVMTKGVLGNYEPKKIEKIPGPGEGGEGVILTDAKEKELGDKSVAEYGFNEVASDKISLDRHTRDTRPDECKYWNYPSVEKLPTASVILVFYDEGWSTLVRTIHSVINTSPKELLKDIICVDDYSDDKHITERLPEYIKRWNGLVKYVRTKQRVGLVQARVVGARAAAGDVVVVLDAHCECVTNWLPPLLTRIALNRKTLAVPIVDGIQWDTLQHNSVYFGGSLNRGIWEWGFLYKETEIPKRERDKLQYPTEPYKSPTHAGGLLAIEKNWFFELGGYDPDIKIWGGEQYELSFKVWMCGGQLEWVTCSHVGHIYRGPRTRSMHPRGANLYQSHVNHMRVAEIWMDEYKKYYLNRQPSHAHLDIGDTKEYKALRQRLNCSSFKWFLDNVAYEMPDKYPLPPDNLVWGEMRNVEHSQTCADTYGKSFGNEIGVSGCHGQGGNQLFRLNVEGEWSTDERCLVANGDSIVSRYCVSSGQWIPKGEWTYDNQTRQIRSSKVSKCVEADSKRLFLNTCQNNSTAQKWIWKETYL</sequence>
<evidence type="ECO:0000256" key="7">
    <source>
        <dbReference type="ARBA" id="ARBA00022692"/>
    </source>
</evidence>
<keyword evidence="13" id="KW-0472">Membrane</keyword>
<evidence type="ECO:0000256" key="11">
    <source>
        <dbReference type="ARBA" id="ARBA00022989"/>
    </source>
</evidence>
<dbReference type="EMBL" id="CAJOBB010000928">
    <property type="protein sequence ID" value="CAF3778255.1"/>
    <property type="molecule type" value="Genomic_DNA"/>
</dbReference>
<keyword evidence="12 16" id="KW-0333">Golgi apparatus</keyword>
<dbReference type="GO" id="GO:0000139">
    <property type="term" value="C:Golgi membrane"/>
    <property type="evidence" value="ECO:0007669"/>
    <property type="project" value="UniProtKB-SubCell"/>
</dbReference>
<dbReference type="Gene3D" id="3.90.550.10">
    <property type="entry name" value="Spore Coat Polysaccharide Biosynthesis Protein SpsA, Chain A"/>
    <property type="match status" value="1"/>
</dbReference>
<evidence type="ECO:0000259" key="18">
    <source>
        <dbReference type="SMART" id="SM00458"/>
    </source>
</evidence>
<keyword evidence="6 16" id="KW-0808">Transferase</keyword>
<dbReference type="Pfam" id="PF00535">
    <property type="entry name" value="Glycos_transf_2"/>
    <property type="match status" value="1"/>
</dbReference>
<dbReference type="SUPFAM" id="SSF50370">
    <property type="entry name" value="Ricin B-like lectins"/>
    <property type="match status" value="1"/>
</dbReference>